<accession>A0A0G1Y1N3</accession>
<evidence type="ECO:0000256" key="6">
    <source>
        <dbReference type="RuleBase" id="RU003930"/>
    </source>
</evidence>
<dbReference type="GO" id="GO:0003735">
    <property type="term" value="F:structural constituent of ribosome"/>
    <property type="evidence" value="ECO:0007669"/>
    <property type="project" value="InterPro"/>
</dbReference>
<comment type="function">
    <text evidence="5">This is 1 of the proteins that bind and probably mediate the attachment of the 5S RNA into the large ribosomal subunit, where it forms part of the central protuberance. In the 70S ribosome it contacts protein S13 of the 30S subunit (bridge B1b), connecting the 2 subunits; this bridge is implicated in subunit movement. Contacts the P site tRNA; the 5S rRNA and some of its associated proteins might help stabilize positioning of ribosome-bound tRNAs.</text>
</comment>
<comment type="similarity">
    <text evidence="1 5 6">Belongs to the universal ribosomal protein uL5 family.</text>
</comment>
<keyword evidence="5" id="KW-0820">tRNA-binding</keyword>
<name>A0A0G1Y1N3_9BACT</name>
<dbReference type="NCBIfam" id="NF000585">
    <property type="entry name" value="PRK00010.1"/>
    <property type="match status" value="1"/>
</dbReference>
<dbReference type="PROSITE" id="PS00358">
    <property type="entry name" value="RIBOSOMAL_L5"/>
    <property type="match status" value="1"/>
</dbReference>
<dbReference type="GO" id="GO:1990904">
    <property type="term" value="C:ribonucleoprotein complex"/>
    <property type="evidence" value="ECO:0007669"/>
    <property type="project" value="UniProtKB-KW"/>
</dbReference>
<organism evidence="9 10">
    <name type="scientific">Candidatus Uhrbacteria bacterium GW2011_GWC2_53_7</name>
    <dbReference type="NCBI Taxonomy" id="1618986"/>
    <lineage>
        <taxon>Bacteria</taxon>
        <taxon>Candidatus Uhriibacteriota</taxon>
    </lineage>
</organism>
<keyword evidence="3 5" id="KW-0687">Ribonucleoprotein</keyword>
<dbReference type="InterPro" id="IPR020930">
    <property type="entry name" value="Ribosomal_uL5_bac-type"/>
</dbReference>
<feature type="domain" description="Large ribosomal subunit protein uL5 N-terminal" evidence="7">
    <location>
        <begin position="24"/>
        <end position="80"/>
    </location>
</feature>
<dbReference type="AlphaFoldDB" id="A0A0G1Y1N3"/>
<dbReference type="HAMAP" id="MF_01333_B">
    <property type="entry name" value="Ribosomal_uL5_B"/>
    <property type="match status" value="1"/>
</dbReference>
<dbReference type="InterPro" id="IPR020929">
    <property type="entry name" value="Ribosomal_uL5_CS"/>
</dbReference>
<protein>
    <recommendedName>
        <fullName evidence="4 5">Large ribosomal subunit protein uL5</fullName>
    </recommendedName>
</protein>
<dbReference type="InterPro" id="IPR022803">
    <property type="entry name" value="Ribosomal_uL5_dom_sf"/>
</dbReference>
<gene>
    <name evidence="5" type="primary">rplE</name>
    <name evidence="9" type="ORF">UY82_C0001G0016</name>
</gene>
<reference evidence="9 10" key="1">
    <citation type="journal article" date="2015" name="Nature">
        <title>rRNA introns, odd ribosomes, and small enigmatic genomes across a large radiation of phyla.</title>
        <authorList>
            <person name="Brown C.T."/>
            <person name="Hug L.A."/>
            <person name="Thomas B.C."/>
            <person name="Sharon I."/>
            <person name="Castelle C.J."/>
            <person name="Singh A."/>
            <person name="Wilkins M.J."/>
            <person name="Williams K.H."/>
            <person name="Banfield J.F."/>
        </authorList>
    </citation>
    <scope>NUCLEOTIDE SEQUENCE [LARGE SCALE GENOMIC DNA]</scope>
</reference>
<dbReference type="SUPFAM" id="SSF55282">
    <property type="entry name" value="RL5-like"/>
    <property type="match status" value="1"/>
</dbReference>
<dbReference type="FunFam" id="3.30.1440.10:FF:000001">
    <property type="entry name" value="50S ribosomal protein L5"/>
    <property type="match status" value="1"/>
</dbReference>
<sequence>MTTLREQFSTTGIKELQKELGLSNIHEVPTPLKVTVNVGMSKGLKDARYMETVEETLRRITGQKPVMTKARLSIANFKIREGMVIGMKVTLHGKRMWDFLDKVVRVSFPRVRDFRGIPVSTVDESGNLSVGFREHMAFPEIRSDEIELIHGLQVTITTSARTREKGLALFRSLGFPFQRS</sequence>
<proteinExistence type="inferred from homology"/>
<keyword evidence="5" id="KW-0699">rRNA-binding</keyword>
<dbReference type="GO" id="GO:0006412">
    <property type="term" value="P:translation"/>
    <property type="evidence" value="ECO:0007669"/>
    <property type="project" value="UniProtKB-UniRule"/>
</dbReference>
<dbReference type="GO" id="GO:0000049">
    <property type="term" value="F:tRNA binding"/>
    <property type="evidence" value="ECO:0007669"/>
    <property type="project" value="UniProtKB-UniRule"/>
</dbReference>
<dbReference type="InterPro" id="IPR031310">
    <property type="entry name" value="Ribosomal_uL5_N"/>
</dbReference>
<dbReference type="GO" id="GO:0005840">
    <property type="term" value="C:ribosome"/>
    <property type="evidence" value="ECO:0007669"/>
    <property type="project" value="UniProtKB-KW"/>
</dbReference>
<evidence type="ECO:0000313" key="9">
    <source>
        <dbReference type="EMBL" id="KKW37111.1"/>
    </source>
</evidence>
<dbReference type="Pfam" id="PF00281">
    <property type="entry name" value="Ribosomal_L5"/>
    <property type="match status" value="1"/>
</dbReference>
<evidence type="ECO:0000259" key="7">
    <source>
        <dbReference type="Pfam" id="PF00281"/>
    </source>
</evidence>
<evidence type="ECO:0000313" key="10">
    <source>
        <dbReference type="Proteomes" id="UP000033865"/>
    </source>
</evidence>
<dbReference type="Pfam" id="PF00673">
    <property type="entry name" value="Ribosomal_L5_C"/>
    <property type="match status" value="1"/>
</dbReference>
<evidence type="ECO:0000256" key="4">
    <source>
        <dbReference type="ARBA" id="ARBA00035245"/>
    </source>
</evidence>
<dbReference type="PATRIC" id="fig|1618986.3.peg.18"/>
<dbReference type="InterPro" id="IPR002132">
    <property type="entry name" value="Ribosomal_uL5"/>
</dbReference>
<evidence type="ECO:0000256" key="5">
    <source>
        <dbReference type="HAMAP-Rule" id="MF_01333"/>
    </source>
</evidence>
<keyword evidence="2 5" id="KW-0689">Ribosomal protein</keyword>
<dbReference type="GO" id="GO:0019843">
    <property type="term" value="F:rRNA binding"/>
    <property type="evidence" value="ECO:0007669"/>
    <property type="project" value="UniProtKB-UniRule"/>
</dbReference>
<evidence type="ECO:0000256" key="1">
    <source>
        <dbReference type="ARBA" id="ARBA00008553"/>
    </source>
</evidence>
<evidence type="ECO:0000256" key="2">
    <source>
        <dbReference type="ARBA" id="ARBA00022980"/>
    </source>
</evidence>
<comment type="caution">
    <text evidence="9">The sequence shown here is derived from an EMBL/GenBank/DDBJ whole genome shotgun (WGS) entry which is preliminary data.</text>
</comment>
<dbReference type="Gene3D" id="3.30.1440.10">
    <property type="match status" value="1"/>
</dbReference>
<dbReference type="Proteomes" id="UP000033865">
    <property type="component" value="Unassembled WGS sequence"/>
</dbReference>
<dbReference type="PANTHER" id="PTHR11994">
    <property type="entry name" value="60S RIBOSOMAL PROTEIN L11-RELATED"/>
    <property type="match status" value="1"/>
</dbReference>
<dbReference type="PIRSF" id="PIRSF002161">
    <property type="entry name" value="Ribosomal_L5"/>
    <property type="match status" value="1"/>
</dbReference>
<dbReference type="InterPro" id="IPR031309">
    <property type="entry name" value="Ribosomal_uL5_C"/>
</dbReference>
<keyword evidence="5" id="KW-0694">RNA-binding</keyword>
<evidence type="ECO:0000259" key="8">
    <source>
        <dbReference type="Pfam" id="PF00673"/>
    </source>
</evidence>
<feature type="domain" description="Large ribosomal subunit protein uL5 C-terminal" evidence="8">
    <location>
        <begin position="85"/>
        <end position="177"/>
    </location>
</feature>
<evidence type="ECO:0000256" key="3">
    <source>
        <dbReference type="ARBA" id="ARBA00023274"/>
    </source>
</evidence>
<dbReference type="EMBL" id="LCRN01000001">
    <property type="protein sequence ID" value="KKW37111.1"/>
    <property type="molecule type" value="Genomic_DNA"/>
</dbReference>
<comment type="subunit">
    <text evidence="5">Part of the 50S ribosomal subunit; part of the 5S rRNA/L5/L18/L25 subcomplex. Contacts the 5S rRNA and the P site tRNA. Forms a bridge to the 30S subunit in the 70S ribosome.</text>
</comment>